<feature type="region of interest" description="Disordered" evidence="3">
    <location>
        <begin position="107"/>
        <end position="157"/>
    </location>
</feature>
<dbReference type="PROSITE" id="PS51915">
    <property type="entry name" value="ZAD"/>
    <property type="match status" value="1"/>
</dbReference>
<dbReference type="AlphaFoldDB" id="A0A1B0CHF4"/>
<dbReference type="EMBL" id="GITU01010302">
    <property type="protein sequence ID" value="MBC1179005.1"/>
    <property type="molecule type" value="Transcribed_RNA"/>
</dbReference>
<feature type="domain" description="ZAD" evidence="5">
    <location>
        <begin position="24"/>
        <end position="95"/>
    </location>
</feature>
<dbReference type="EnsemblMetazoa" id="LLOJ003866-RA">
    <property type="protein sequence ID" value="LLOJ003866-PA"/>
    <property type="gene ID" value="LLOJ003866"/>
</dbReference>
<protein>
    <submittedName>
        <fullName evidence="6 7">Uncharacterized protein</fullName>
    </submittedName>
</protein>
<reference evidence="6" key="2">
    <citation type="journal article" date="2020" name="BMC">
        <title>Leishmania infection induces a limited differential gene expression in the sand fly midgut.</title>
        <authorList>
            <person name="Coutinho-Abreu I.V."/>
            <person name="Serafim T.D."/>
            <person name="Meneses C."/>
            <person name="Kamhawi S."/>
            <person name="Oliveira F."/>
            <person name="Valenzuela J.G."/>
        </authorList>
    </citation>
    <scope>NUCLEOTIDE SEQUENCE</scope>
    <source>
        <strain evidence="6">Jacobina</strain>
        <tissue evidence="6">Midgut</tissue>
    </source>
</reference>
<dbReference type="Pfam" id="PF07776">
    <property type="entry name" value="zf-AD"/>
    <property type="match status" value="1"/>
</dbReference>
<name>A0A1B0CHF4_LUTLO</name>
<keyword evidence="8" id="KW-1185">Reference proteome</keyword>
<reference evidence="8" key="1">
    <citation type="submission" date="2012-05" db="EMBL/GenBank/DDBJ databases">
        <title>Whole Genome Assembly of Lutzomyia longipalpis.</title>
        <authorList>
            <person name="Richards S."/>
            <person name="Qu C."/>
            <person name="Dillon R."/>
            <person name="Worley K."/>
            <person name="Scherer S."/>
            <person name="Batterton M."/>
            <person name="Taylor A."/>
            <person name="Hawes A."/>
            <person name="Hernandez B."/>
            <person name="Kovar C."/>
            <person name="Mandapat C."/>
            <person name="Pham C."/>
            <person name="Qu C."/>
            <person name="Jing C."/>
            <person name="Bess C."/>
            <person name="Bandaranaike D."/>
            <person name="Ngo D."/>
            <person name="Ongeri F."/>
            <person name="Arias F."/>
            <person name="Lara F."/>
            <person name="Weissenberger G."/>
            <person name="Kamau G."/>
            <person name="Han H."/>
            <person name="Shen H."/>
            <person name="Dinh H."/>
            <person name="Khalil I."/>
            <person name="Jones J."/>
            <person name="Shafer J."/>
            <person name="Jayaseelan J."/>
            <person name="Quiroz J."/>
            <person name="Blankenburg K."/>
            <person name="Nguyen L."/>
            <person name="Jackson L."/>
            <person name="Francisco L."/>
            <person name="Tang L.-Y."/>
            <person name="Pu L.-L."/>
            <person name="Perales L."/>
            <person name="Lorensuhewa L."/>
            <person name="Munidasa M."/>
            <person name="Coyle M."/>
            <person name="Taylor M."/>
            <person name="Puazo M."/>
            <person name="Firestine M."/>
            <person name="Scheel M."/>
            <person name="Javaid M."/>
            <person name="Wang M."/>
            <person name="Li M."/>
            <person name="Tabassum N."/>
            <person name="Saada N."/>
            <person name="Osuji N."/>
            <person name="Aqrawi P."/>
            <person name="Fu Q."/>
            <person name="Thornton R."/>
            <person name="Raj R."/>
            <person name="Goodspeed R."/>
            <person name="Mata R."/>
            <person name="Najjar R."/>
            <person name="Gubbala S."/>
            <person name="Lee S."/>
            <person name="Denson S."/>
            <person name="Patil S."/>
            <person name="Macmil S."/>
            <person name="Qi S."/>
            <person name="Matskevitch T."/>
            <person name="Palculict T."/>
            <person name="Mathew T."/>
            <person name="Vee V."/>
            <person name="Velamala V."/>
            <person name="Korchina V."/>
            <person name="Cai W."/>
            <person name="Liu W."/>
            <person name="Dai W."/>
            <person name="Zou X."/>
            <person name="Zhu Y."/>
            <person name="Zhang Y."/>
            <person name="Wu Y.-Q."/>
            <person name="Xin Y."/>
            <person name="Nazarath L."/>
            <person name="Kovar C."/>
            <person name="Han Y."/>
            <person name="Muzny D."/>
            <person name="Gibbs R."/>
        </authorList>
    </citation>
    <scope>NUCLEOTIDE SEQUENCE [LARGE SCALE GENOMIC DNA]</scope>
    <source>
        <strain evidence="8">Jacobina</strain>
    </source>
</reference>
<evidence type="ECO:0000259" key="4">
    <source>
        <dbReference type="PROSITE" id="PS50157"/>
    </source>
</evidence>
<feature type="binding site" evidence="2">
    <location>
        <position position="26"/>
    </location>
    <ligand>
        <name>Zn(2+)</name>
        <dbReference type="ChEBI" id="CHEBI:29105"/>
    </ligand>
</feature>
<keyword evidence="2" id="KW-0479">Metal-binding</keyword>
<dbReference type="InterPro" id="IPR013087">
    <property type="entry name" value="Znf_C2H2_type"/>
</dbReference>
<sequence>MYFSMPIECCGKEDKPEIGEQIVKSCRVCETPENLIDLTAKKSIHLKEKLHKIGDFKVKYDQWLKFICIPCSLQLQNAFEFKKQSEETYAKLIVFLNIWENAENTNSNHSLNEEHEDDQDSQNGCHDAPNSPNLNIENEEPAEEQEGNETEEDTKYPDLFDFDKICNELLEEDFEENPEDFYGNEEDHSPESSLPEEDREKTYFDLFEVIEDSQEIANETASPKKIELLPELVRFLRKQNKVPTLDGKWKKWEKPPPRKPGRKPQGKKIYECELCSKTFLQKHNMKDHIISNHLNKRAYTCDLCGKEFKYNGEF</sequence>
<dbReference type="PROSITE" id="PS00028">
    <property type="entry name" value="ZINC_FINGER_C2H2_1"/>
    <property type="match status" value="1"/>
</dbReference>
<feature type="compositionally biased region" description="Acidic residues" evidence="3">
    <location>
        <begin position="137"/>
        <end position="152"/>
    </location>
</feature>
<dbReference type="EMBL" id="AJWK01012313">
    <property type="status" value="NOT_ANNOTATED_CDS"/>
    <property type="molecule type" value="Genomic_DNA"/>
</dbReference>
<feature type="binding site" evidence="2">
    <location>
        <position position="68"/>
    </location>
    <ligand>
        <name>Zn(2+)</name>
        <dbReference type="ChEBI" id="CHEBI:29105"/>
    </ligand>
</feature>
<keyword evidence="2" id="KW-0862">Zinc</keyword>
<accession>A0A1B0CHF4</accession>
<dbReference type="SUPFAM" id="SSF57667">
    <property type="entry name" value="beta-beta-alpha zinc fingers"/>
    <property type="match status" value="1"/>
</dbReference>
<feature type="binding site" evidence="2">
    <location>
        <position position="71"/>
    </location>
    <ligand>
        <name>Zn(2+)</name>
        <dbReference type="ChEBI" id="CHEBI:29105"/>
    </ligand>
</feature>
<proteinExistence type="predicted"/>
<dbReference type="InterPro" id="IPR012934">
    <property type="entry name" value="Znf_AD"/>
</dbReference>
<dbReference type="InterPro" id="IPR036236">
    <property type="entry name" value="Znf_C2H2_sf"/>
</dbReference>
<evidence type="ECO:0000313" key="6">
    <source>
        <dbReference type="EMBL" id="MBC1179005.1"/>
    </source>
</evidence>
<organism evidence="7 8">
    <name type="scientific">Lutzomyia longipalpis</name>
    <name type="common">Sand fly</name>
    <dbReference type="NCBI Taxonomy" id="7200"/>
    <lineage>
        <taxon>Eukaryota</taxon>
        <taxon>Metazoa</taxon>
        <taxon>Ecdysozoa</taxon>
        <taxon>Arthropoda</taxon>
        <taxon>Hexapoda</taxon>
        <taxon>Insecta</taxon>
        <taxon>Pterygota</taxon>
        <taxon>Neoptera</taxon>
        <taxon>Endopterygota</taxon>
        <taxon>Diptera</taxon>
        <taxon>Nematocera</taxon>
        <taxon>Psychodoidea</taxon>
        <taxon>Psychodidae</taxon>
        <taxon>Lutzomyia</taxon>
        <taxon>Lutzomyia</taxon>
    </lineage>
</organism>
<dbReference type="PROSITE" id="PS50157">
    <property type="entry name" value="ZINC_FINGER_C2H2_2"/>
    <property type="match status" value="1"/>
</dbReference>
<dbReference type="SMART" id="SM00868">
    <property type="entry name" value="zf-AD"/>
    <property type="match status" value="1"/>
</dbReference>
<dbReference type="Proteomes" id="UP000092461">
    <property type="component" value="Unassembled WGS sequence"/>
</dbReference>
<dbReference type="GO" id="GO:0008270">
    <property type="term" value="F:zinc ion binding"/>
    <property type="evidence" value="ECO:0007669"/>
    <property type="project" value="UniProtKB-UniRule"/>
</dbReference>
<dbReference type="VEuPathDB" id="VectorBase:LLONM1_001226"/>
<evidence type="ECO:0000256" key="1">
    <source>
        <dbReference type="PROSITE-ProRule" id="PRU00042"/>
    </source>
</evidence>
<dbReference type="Gene3D" id="3.30.160.60">
    <property type="entry name" value="Classic Zinc Finger"/>
    <property type="match status" value="1"/>
</dbReference>
<dbReference type="VEuPathDB" id="VectorBase:LLOJ003866"/>
<evidence type="ECO:0000256" key="3">
    <source>
        <dbReference type="SAM" id="MobiDB-lite"/>
    </source>
</evidence>
<feature type="binding site" evidence="2">
    <location>
        <position position="29"/>
    </location>
    <ligand>
        <name>Zn(2+)</name>
        <dbReference type="ChEBI" id="CHEBI:29105"/>
    </ligand>
</feature>
<evidence type="ECO:0000259" key="5">
    <source>
        <dbReference type="PROSITE" id="PS51915"/>
    </source>
</evidence>
<reference evidence="7" key="3">
    <citation type="submission" date="2020-05" db="UniProtKB">
        <authorList>
            <consortium name="EnsemblMetazoa"/>
        </authorList>
    </citation>
    <scope>IDENTIFICATION</scope>
    <source>
        <strain evidence="7">Jacobina</strain>
    </source>
</reference>
<dbReference type="GO" id="GO:0005634">
    <property type="term" value="C:nucleus"/>
    <property type="evidence" value="ECO:0007669"/>
    <property type="project" value="InterPro"/>
</dbReference>
<dbReference type="EMBL" id="AJWK01012314">
    <property type="status" value="NOT_ANNOTATED_CDS"/>
    <property type="molecule type" value="Genomic_DNA"/>
</dbReference>
<evidence type="ECO:0000256" key="2">
    <source>
        <dbReference type="PROSITE-ProRule" id="PRU01263"/>
    </source>
</evidence>
<feature type="domain" description="C2H2-type" evidence="4">
    <location>
        <begin position="270"/>
        <end position="298"/>
    </location>
</feature>
<keyword evidence="1" id="KW-0863">Zinc-finger</keyword>
<evidence type="ECO:0000313" key="7">
    <source>
        <dbReference type="EnsemblMetazoa" id="LLOJ003866-PA"/>
    </source>
</evidence>
<evidence type="ECO:0000313" key="8">
    <source>
        <dbReference type="Proteomes" id="UP000092461"/>
    </source>
</evidence>